<keyword evidence="5" id="KW-0946">Virion</keyword>
<proteinExistence type="predicted"/>
<keyword evidence="2" id="KW-0945">Host-virus interaction</keyword>
<dbReference type="SUPFAM" id="SSF88874">
    <property type="entry name" value="Receptor-binding domain of short tail fibre protein gp12"/>
    <property type="match status" value="1"/>
</dbReference>
<reference evidence="9 10" key="1">
    <citation type="submission" date="2021-05" db="EMBL/GenBank/DDBJ databases">
        <authorList>
            <person name="Nguyen T.T."/>
            <person name="Tu V.Q."/>
            <person name="Tran X.T."/>
            <person name="To N.H."/>
            <person name="My D.T."/>
            <person name="Dang O.T."/>
            <person name="Nga N.P."/>
        </authorList>
    </citation>
    <scope>NUCLEOTIDE SEQUENCE [LARGE SCALE GENOMIC DNA]</scope>
</reference>
<evidence type="ECO:0000256" key="4">
    <source>
        <dbReference type="ARBA" id="ARBA00022804"/>
    </source>
</evidence>
<evidence type="ECO:0000256" key="1">
    <source>
        <dbReference type="ARBA" id="ARBA00004328"/>
    </source>
</evidence>
<evidence type="ECO:0000256" key="6">
    <source>
        <dbReference type="ARBA" id="ARBA00023165"/>
    </source>
</evidence>
<dbReference type="Gene3D" id="3.90.1340.10">
    <property type="entry name" value="Phage tail collar domain"/>
    <property type="match status" value="1"/>
</dbReference>
<dbReference type="Pfam" id="PF03906">
    <property type="entry name" value="Phage_T7_tail"/>
    <property type="match status" value="1"/>
</dbReference>
<evidence type="ECO:0000256" key="7">
    <source>
        <dbReference type="ARBA" id="ARBA00023296"/>
    </source>
</evidence>
<keyword evidence="3" id="KW-1227">Viral tail protein</keyword>
<evidence type="ECO:0000256" key="5">
    <source>
        <dbReference type="ARBA" id="ARBA00022844"/>
    </source>
</evidence>
<dbReference type="GO" id="GO:0098671">
    <property type="term" value="P:adhesion receptor-mediated virion attachment to host cell"/>
    <property type="evidence" value="ECO:0007669"/>
    <property type="project" value="UniProtKB-KW"/>
</dbReference>
<accession>A0AAE7VK78</accession>
<keyword evidence="4" id="KW-1161">Viral attachment to host cell</keyword>
<feature type="domain" description="Bacteriophage T7 tail fibre protein-like N-terminal" evidence="8">
    <location>
        <begin position="1"/>
        <end position="131"/>
    </location>
</feature>
<evidence type="ECO:0000259" key="8">
    <source>
        <dbReference type="Pfam" id="PF03906"/>
    </source>
</evidence>
<comment type="subcellular location">
    <subcellularLocation>
        <location evidence="1">Virion</location>
    </subcellularLocation>
</comment>
<evidence type="ECO:0000256" key="2">
    <source>
        <dbReference type="ARBA" id="ARBA00022581"/>
    </source>
</evidence>
<dbReference type="EMBL" id="MZ220766">
    <property type="protein sequence ID" value="QXV73010.1"/>
    <property type="molecule type" value="Genomic_DNA"/>
</dbReference>
<organism evidence="9 10">
    <name type="scientific">Edwardsiella phage PVN09</name>
    <dbReference type="NCBI Taxonomy" id="2859518"/>
    <lineage>
        <taxon>Viruses</taxon>
        <taxon>Duplodnaviria</taxon>
        <taxon>Heunggongvirae</taxon>
        <taxon>Uroviricota</taxon>
        <taxon>Caudoviricetes</taxon>
        <taxon>Autographivirales</taxon>
        <taxon>Autotranscriptaviridae</taxon>
        <taxon>Studiervirinae</taxon>
        <taxon>Teseptimavirus</taxon>
        <taxon>Teseptimavirus PVN09</taxon>
    </lineage>
</organism>
<keyword evidence="10" id="KW-1185">Reference proteome</keyword>
<evidence type="ECO:0000256" key="3">
    <source>
        <dbReference type="ARBA" id="ARBA00022732"/>
    </source>
</evidence>
<dbReference type="Proteomes" id="UP000827528">
    <property type="component" value="Segment"/>
</dbReference>
<sequence length="598" mass="63729">MANVIKTVLTYQLDGSTRDFNIPFEYLARKFVVVTLIGVDRKVLTLNTDYRFATRNTISLTKAWGPADGYTTIELRRVTSTTDRLVDFTDGSILRAYDLNVAQVQTMHVAEEARNMTADTIGVNNDGHLDARGRRIVNLANAIDDRDAVPLGQLKTMNQNSWQARNEALQFRNDAEQFCNESKANRDATATIKSETAVLQGQAAQSAMAAEQHKVSASNSANAAAQSAASASRSEGIVTPLVPVVEKAAADAAKASEDAHKAVQDVKDLGAVPVGTIVMFGALPLPTGYISLMDDNPTFSISAYPELARLYPTGALPSYKDRVPEGIGSGITLGQHRAANVGLTTSISLTAQAVAGHSHSRGTMEIAGTIDSLWEPWHSPTSMNSSMSGAFYVGSRTGYPYRVGGSSDGNPRQVGRNIAFEASRGWSGVTSLEGEHGHSVAGSIGSGENKVAATGTIFAIKAFGAIANEGSLDASSLNTRLSSIETATSINRTPVVSECLIAGEGWIIADSECRVVVTPQGVVIKAIFRRASRGTPNKKLFMTKAGYSNNGYTPAHLYAGSHVMTYIDAVLDNSIPTEHQSLLPNAEWLMTTLILSKP</sequence>
<dbReference type="GO" id="GO:0046718">
    <property type="term" value="P:symbiont entry into host cell"/>
    <property type="evidence" value="ECO:0007669"/>
    <property type="project" value="UniProtKB-KW"/>
</dbReference>
<dbReference type="InterPro" id="IPR037053">
    <property type="entry name" value="Phage_tail_collar_dom_sf"/>
</dbReference>
<dbReference type="InterPro" id="IPR005604">
    <property type="entry name" value="Phage_T7_tail_fibre-like_N"/>
</dbReference>
<name>A0AAE7VK78_9CAUD</name>
<protein>
    <submittedName>
        <fullName evidence="9">Tail fiber protein</fullName>
    </submittedName>
</protein>
<evidence type="ECO:0000313" key="9">
    <source>
        <dbReference type="EMBL" id="QXV73010.1"/>
    </source>
</evidence>
<evidence type="ECO:0000313" key="10">
    <source>
        <dbReference type="Proteomes" id="UP000827528"/>
    </source>
</evidence>
<keyword evidence="7" id="KW-1160">Virus entry into host cell</keyword>
<keyword evidence="6" id="KW-1233">Viral attachment to host adhesion receptor</keyword>
<dbReference type="GO" id="GO:0098015">
    <property type="term" value="C:virus tail"/>
    <property type="evidence" value="ECO:0007669"/>
    <property type="project" value="UniProtKB-KW"/>
</dbReference>